<dbReference type="Proteomes" id="UP000578000">
    <property type="component" value="Unassembled WGS sequence"/>
</dbReference>
<dbReference type="RefSeq" id="WP_166115584.1">
    <property type="nucleotide sequence ID" value="NZ_BAABDB010000010.1"/>
</dbReference>
<reference evidence="2 3" key="1">
    <citation type="submission" date="2020-08" db="EMBL/GenBank/DDBJ databases">
        <title>Genomic Encyclopedia of Type Strains, Phase IV (KMG-IV): sequencing the most valuable type-strain genomes for metagenomic binning, comparative biology and taxonomic classification.</title>
        <authorList>
            <person name="Goeker M."/>
        </authorList>
    </citation>
    <scope>NUCLEOTIDE SEQUENCE [LARGE SCALE GENOMIC DNA]</scope>
    <source>
        <strain evidence="2 3">DSM 4491</strain>
    </source>
</reference>
<dbReference type="InterPro" id="IPR011008">
    <property type="entry name" value="Dimeric_a/b-barrel"/>
</dbReference>
<name>A0A841QGP9_9PROT</name>
<feature type="domain" description="DUF1330" evidence="1">
    <location>
        <begin position="2"/>
        <end position="94"/>
    </location>
</feature>
<accession>A0A841QGP9</accession>
<dbReference type="Gene3D" id="3.30.70.100">
    <property type="match status" value="1"/>
</dbReference>
<dbReference type="AlphaFoldDB" id="A0A841QGP9"/>
<dbReference type="InterPro" id="IPR010753">
    <property type="entry name" value="DUF1330"/>
</dbReference>
<dbReference type="Pfam" id="PF07045">
    <property type="entry name" value="DUF1330"/>
    <property type="match status" value="1"/>
</dbReference>
<dbReference type="PANTHER" id="PTHR41521">
    <property type="match status" value="1"/>
</dbReference>
<evidence type="ECO:0000313" key="3">
    <source>
        <dbReference type="Proteomes" id="UP000578000"/>
    </source>
</evidence>
<comment type="caution">
    <text evidence="2">The sequence shown here is derived from an EMBL/GenBank/DDBJ whole genome shotgun (WGS) entry which is preliminary data.</text>
</comment>
<gene>
    <name evidence="2" type="ORF">HNR55_002323</name>
</gene>
<dbReference type="EMBL" id="JACHIE010000010">
    <property type="protein sequence ID" value="MBB6457721.1"/>
    <property type="molecule type" value="Genomic_DNA"/>
</dbReference>
<sequence>MSAYVVFTRESTEDSAELDTYMNTVAPTFEGHPIKFLALYGKLDKLEGTGPEGIVILEFPSMADAQAWYNSPSYQAVAAHRHKGATYRVTIVEGQSP</sequence>
<proteinExistence type="predicted"/>
<organism evidence="2 3">
    <name type="scientific">Acetobacter lovaniensis</name>
    <dbReference type="NCBI Taxonomy" id="104100"/>
    <lineage>
        <taxon>Bacteria</taxon>
        <taxon>Pseudomonadati</taxon>
        <taxon>Pseudomonadota</taxon>
        <taxon>Alphaproteobacteria</taxon>
        <taxon>Acetobacterales</taxon>
        <taxon>Acetobacteraceae</taxon>
        <taxon>Acetobacter</taxon>
    </lineage>
</organism>
<evidence type="ECO:0000259" key="1">
    <source>
        <dbReference type="Pfam" id="PF07045"/>
    </source>
</evidence>
<dbReference type="SUPFAM" id="SSF54909">
    <property type="entry name" value="Dimeric alpha+beta barrel"/>
    <property type="match status" value="1"/>
</dbReference>
<keyword evidence="3" id="KW-1185">Reference proteome</keyword>
<protein>
    <submittedName>
        <fullName evidence="2">Uncharacterized protein (DUF1330 family)</fullName>
    </submittedName>
</protein>
<evidence type="ECO:0000313" key="2">
    <source>
        <dbReference type="EMBL" id="MBB6457721.1"/>
    </source>
</evidence>
<dbReference type="PANTHER" id="PTHR41521:SF4">
    <property type="entry name" value="BLR0684 PROTEIN"/>
    <property type="match status" value="1"/>
</dbReference>